<dbReference type="InterPro" id="IPR039104">
    <property type="entry name" value="6PGL"/>
</dbReference>
<evidence type="ECO:0000256" key="5">
    <source>
        <dbReference type="ARBA" id="ARBA00013198"/>
    </source>
</evidence>
<evidence type="ECO:0000256" key="6">
    <source>
        <dbReference type="ARBA" id="ARBA00020337"/>
    </source>
</evidence>
<evidence type="ECO:0000256" key="3">
    <source>
        <dbReference type="ARBA" id="ARBA00004961"/>
    </source>
</evidence>
<dbReference type="PATRIC" id="fig|761659.10.peg.1160"/>
<evidence type="ECO:0000256" key="7">
    <source>
        <dbReference type="RuleBase" id="RU365095"/>
    </source>
</evidence>
<dbReference type="PANTHER" id="PTHR11054:SF0">
    <property type="entry name" value="6-PHOSPHOGLUCONOLACTONASE"/>
    <property type="match status" value="1"/>
</dbReference>
<dbReference type="SUPFAM" id="SSF100950">
    <property type="entry name" value="NagB/RpiA/CoA transferase-like"/>
    <property type="match status" value="1"/>
</dbReference>
<dbReference type="AlphaFoldDB" id="D5H7G4"/>
<reference evidence="11" key="2">
    <citation type="submission" date="2010-04" db="EMBL/GenBank/DDBJ databases">
        <title>Genome sequence of Salinibacter ruber M8.</title>
        <authorList>
            <consortium name="Genoscope"/>
        </authorList>
    </citation>
    <scope>NUCLEOTIDE SEQUENCE [LARGE SCALE GENOMIC DNA]</scope>
    <source>
        <strain evidence="11">M8</strain>
    </source>
</reference>
<name>D5H7G4_SALRM</name>
<comment type="pathway">
    <text evidence="3 7">Carbohydrate degradation; pentose phosphate pathway; D-ribulose 5-phosphate from D-glucose 6-phosphate (oxidative stage): step 2/3.</text>
</comment>
<dbReference type="CDD" id="cd01400">
    <property type="entry name" value="6PGL"/>
    <property type="match status" value="1"/>
</dbReference>
<dbReference type="NCBIfam" id="TIGR01198">
    <property type="entry name" value="pgl"/>
    <property type="match status" value="1"/>
</dbReference>
<proteinExistence type="inferred from homology"/>
<feature type="region of interest" description="Disordered" evidence="8">
    <location>
        <begin position="1"/>
        <end position="34"/>
    </location>
</feature>
<feature type="domain" description="Glucosamine/galactosamine-6-phosphate isomerase" evidence="9">
    <location>
        <begin position="41"/>
        <end position="264"/>
    </location>
</feature>
<dbReference type="GO" id="GO:0017057">
    <property type="term" value="F:6-phosphogluconolactonase activity"/>
    <property type="evidence" value="ECO:0007669"/>
    <property type="project" value="UniProtKB-UniRule"/>
</dbReference>
<reference evidence="10 11" key="1">
    <citation type="journal article" date="2010" name="ISME J.">
        <title>Fine-scale evolution: genomic, phenotypic and ecological differentiation in two coexisting Salinibacter ruber strains.</title>
        <authorList>
            <person name="Pena A."/>
            <person name="Teeling H."/>
            <person name="Huerta-Cepas J."/>
            <person name="Santos F."/>
            <person name="Yarza P."/>
            <person name="Brito-Echeverria J."/>
            <person name="Lucio M."/>
            <person name="Schmitt-Kopplin P."/>
            <person name="Meseguer I."/>
            <person name="Schenowitz C."/>
            <person name="Dossat C."/>
            <person name="Barbe V."/>
            <person name="Dopazo J."/>
            <person name="Rossello-Mora R."/>
            <person name="Schuler M."/>
            <person name="Glockner F.O."/>
            <person name="Amann R."/>
            <person name="Gabaldon T."/>
            <person name="Anton J."/>
        </authorList>
    </citation>
    <scope>NUCLEOTIDE SEQUENCE [LARGE SCALE GENOMIC DNA]</scope>
    <source>
        <strain evidence="10 11">M8</strain>
    </source>
</reference>
<dbReference type="PANTHER" id="PTHR11054">
    <property type="entry name" value="6-PHOSPHOGLUCONOLACTONASE"/>
    <property type="match status" value="1"/>
</dbReference>
<protein>
    <recommendedName>
        <fullName evidence="6 7">6-phosphogluconolactonase</fullName>
        <shortName evidence="7">6PGL</shortName>
        <ecNumber evidence="5 7">3.1.1.31</ecNumber>
    </recommendedName>
</protein>
<dbReference type="EMBL" id="FP565814">
    <property type="protein sequence ID" value="CBH23969.1"/>
    <property type="molecule type" value="Genomic_DNA"/>
</dbReference>
<dbReference type="EC" id="3.1.1.31" evidence="5 7"/>
<sequence length="276" mass="30095">MLVRADGGLPPPRHRTDPALVPNPRARMPPSPSSAIRRFPDLEALSRAAARDLTADIQETLRAQDHYALALAGGSTPRRLYELLAAEAEGALPWSQIHLFWGDERFVPLDYPDSNARMANDALVEAVPIPPDQVHPMPTHLDSPDAAAAAYAETLRHQFSDRSTTFDTVLLGLGGDGHTASLFPETGTPEQRRTDEAWVRPVTAPPRHEIPRRLTCTLPVLNGARRAVFLVAGARKEDALARVLDQEDSSLPAAQVAPRAALLWYVDAAARPHPPE</sequence>
<dbReference type="InterPro" id="IPR006148">
    <property type="entry name" value="Glc/Gal-6P_isomerase"/>
</dbReference>
<evidence type="ECO:0000256" key="2">
    <source>
        <dbReference type="ARBA" id="ARBA00002681"/>
    </source>
</evidence>
<dbReference type="HOGENOM" id="CLU_053947_2_0_10"/>
<dbReference type="KEGG" id="srm:SRM_01048"/>
<evidence type="ECO:0000259" key="9">
    <source>
        <dbReference type="Pfam" id="PF01182"/>
    </source>
</evidence>
<organism evidence="10 11">
    <name type="scientific">Salinibacter ruber (strain M8)</name>
    <dbReference type="NCBI Taxonomy" id="761659"/>
    <lineage>
        <taxon>Bacteria</taxon>
        <taxon>Pseudomonadati</taxon>
        <taxon>Rhodothermota</taxon>
        <taxon>Rhodothermia</taxon>
        <taxon>Rhodothermales</taxon>
        <taxon>Salinibacteraceae</taxon>
        <taxon>Salinibacter</taxon>
    </lineage>
</organism>
<accession>D5H7G4</accession>
<dbReference type="GO" id="GO:0005975">
    <property type="term" value="P:carbohydrate metabolic process"/>
    <property type="evidence" value="ECO:0007669"/>
    <property type="project" value="UniProtKB-UniRule"/>
</dbReference>
<evidence type="ECO:0000313" key="11">
    <source>
        <dbReference type="Proteomes" id="UP000000933"/>
    </source>
</evidence>
<dbReference type="Gene3D" id="3.40.50.1360">
    <property type="match status" value="1"/>
</dbReference>
<evidence type="ECO:0000256" key="8">
    <source>
        <dbReference type="SAM" id="MobiDB-lite"/>
    </source>
</evidence>
<evidence type="ECO:0000256" key="1">
    <source>
        <dbReference type="ARBA" id="ARBA00000832"/>
    </source>
</evidence>
<comment type="similarity">
    <text evidence="4 7">Belongs to the glucosamine/galactosamine-6-phosphate isomerase family. 6-phosphogluconolactonase subfamily.</text>
</comment>
<evidence type="ECO:0000256" key="4">
    <source>
        <dbReference type="ARBA" id="ARBA00010662"/>
    </source>
</evidence>
<keyword evidence="7 10" id="KW-0378">Hydrolase</keyword>
<dbReference type="UniPathway" id="UPA00115">
    <property type="reaction ID" value="UER00409"/>
</dbReference>
<dbReference type="Pfam" id="PF01182">
    <property type="entry name" value="Glucosamine_iso"/>
    <property type="match status" value="1"/>
</dbReference>
<dbReference type="InterPro" id="IPR005900">
    <property type="entry name" value="6-phosphogluconolactonase_DevB"/>
</dbReference>
<dbReference type="InterPro" id="IPR037171">
    <property type="entry name" value="NagB/RpiA_transferase-like"/>
</dbReference>
<comment type="catalytic activity">
    <reaction evidence="1 7">
        <text>6-phospho-D-glucono-1,5-lactone + H2O = 6-phospho-D-gluconate + H(+)</text>
        <dbReference type="Rhea" id="RHEA:12556"/>
        <dbReference type="ChEBI" id="CHEBI:15377"/>
        <dbReference type="ChEBI" id="CHEBI:15378"/>
        <dbReference type="ChEBI" id="CHEBI:57955"/>
        <dbReference type="ChEBI" id="CHEBI:58759"/>
        <dbReference type="EC" id="3.1.1.31"/>
    </reaction>
</comment>
<dbReference type="Proteomes" id="UP000000933">
    <property type="component" value="Chromosome"/>
</dbReference>
<comment type="function">
    <text evidence="2 7">Hydrolysis of 6-phosphogluconolactone to 6-phosphogluconate.</text>
</comment>
<gene>
    <name evidence="10" type="primary">nagB</name>
    <name evidence="7" type="synonym">pgl</name>
    <name evidence="10" type="ordered locus">SRM_01048</name>
</gene>
<evidence type="ECO:0000313" key="10">
    <source>
        <dbReference type="EMBL" id="CBH23969.1"/>
    </source>
</evidence>
<dbReference type="GO" id="GO:0006098">
    <property type="term" value="P:pentose-phosphate shunt"/>
    <property type="evidence" value="ECO:0007669"/>
    <property type="project" value="UniProtKB-UniPathway"/>
</dbReference>